<gene>
    <name evidence="4" type="ORF">PQ472_05900</name>
</gene>
<organism evidence="4 5">
    <name type="scientific">Lacticaseibacillus pabuli</name>
    <dbReference type="NCBI Taxonomy" id="3025672"/>
    <lineage>
        <taxon>Bacteria</taxon>
        <taxon>Bacillati</taxon>
        <taxon>Bacillota</taxon>
        <taxon>Bacilli</taxon>
        <taxon>Lactobacillales</taxon>
        <taxon>Lactobacillaceae</taxon>
        <taxon>Lacticaseibacillus</taxon>
    </lineage>
</organism>
<feature type="DNA-binding region" description="H-T-H motif" evidence="2">
    <location>
        <begin position="32"/>
        <end position="51"/>
    </location>
</feature>
<dbReference type="InterPro" id="IPR009057">
    <property type="entry name" value="Homeodomain-like_sf"/>
</dbReference>
<evidence type="ECO:0000313" key="4">
    <source>
        <dbReference type="EMBL" id="WDF83769.1"/>
    </source>
</evidence>
<dbReference type="EMBL" id="CP117884">
    <property type="protein sequence ID" value="WDF83769.1"/>
    <property type="molecule type" value="Genomic_DNA"/>
</dbReference>
<dbReference type="Proteomes" id="UP001220377">
    <property type="component" value="Chromosome"/>
</dbReference>
<dbReference type="SUPFAM" id="SSF46689">
    <property type="entry name" value="Homeodomain-like"/>
    <property type="match status" value="1"/>
</dbReference>
<dbReference type="PROSITE" id="PS50977">
    <property type="entry name" value="HTH_TETR_2"/>
    <property type="match status" value="1"/>
</dbReference>
<dbReference type="PANTHER" id="PTHR43479:SF11">
    <property type="entry name" value="ACREF_ENVCD OPERON REPRESSOR-RELATED"/>
    <property type="match status" value="1"/>
</dbReference>
<name>A0ABY7WXH1_9LACO</name>
<evidence type="ECO:0000259" key="3">
    <source>
        <dbReference type="PROSITE" id="PS50977"/>
    </source>
</evidence>
<keyword evidence="5" id="KW-1185">Reference proteome</keyword>
<keyword evidence="1 2" id="KW-0238">DNA-binding</keyword>
<protein>
    <submittedName>
        <fullName evidence="4">TetR/AcrR family transcriptional regulator</fullName>
    </submittedName>
</protein>
<feature type="domain" description="HTH tetR-type" evidence="3">
    <location>
        <begin position="9"/>
        <end position="69"/>
    </location>
</feature>
<accession>A0ABY7WXH1</accession>
<evidence type="ECO:0000256" key="1">
    <source>
        <dbReference type="ARBA" id="ARBA00023125"/>
    </source>
</evidence>
<evidence type="ECO:0000313" key="5">
    <source>
        <dbReference type="Proteomes" id="UP001220377"/>
    </source>
</evidence>
<dbReference type="Pfam" id="PF14278">
    <property type="entry name" value="TetR_C_8"/>
    <property type="match status" value="1"/>
</dbReference>
<proteinExistence type="predicted"/>
<dbReference type="PANTHER" id="PTHR43479">
    <property type="entry name" value="ACREF/ENVCD OPERON REPRESSOR-RELATED"/>
    <property type="match status" value="1"/>
</dbReference>
<sequence length="206" mass="23253">MTTQKERLANTERAISDALVTVGQTKPLALISISDLSRASGINRGTFYLHYLDKDDLVTQIRDRLTTQIQTILDTKITGTMNYKQLATSEPYPIVVDIVALINRNRRLVHFLLGPNGDSQFKPDVTARLEKAIFQELYRVKGTPNFRTDVPNTYAIRLIINVIMTIVQTWLDSDDGMTEADIAKLIMQSLYLSPYKMLGIDSETKA</sequence>
<reference evidence="4 5" key="1">
    <citation type="submission" date="2023-02" db="EMBL/GenBank/DDBJ databases">
        <title>Genome sequence of Lacticaseibacillus sp. KACC 23028.</title>
        <authorList>
            <person name="Kim S."/>
            <person name="Heo J."/>
            <person name="Kwon S.-W."/>
        </authorList>
    </citation>
    <scope>NUCLEOTIDE SEQUENCE [LARGE SCALE GENOMIC DNA]</scope>
    <source>
        <strain evidence="4 5">KACC 23028</strain>
    </source>
</reference>
<evidence type="ECO:0000256" key="2">
    <source>
        <dbReference type="PROSITE-ProRule" id="PRU00335"/>
    </source>
</evidence>
<dbReference type="RefSeq" id="WP_274262166.1">
    <property type="nucleotide sequence ID" value="NZ_CP117884.1"/>
</dbReference>
<dbReference type="InterPro" id="IPR050624">
    <property type="entry name" value="HTH-type_Tx_Regulator"/>
</dbReference>
<dbReference type="InterPro" id="IPR039532">
    <property type="entry name" value="TetR_C_Firmicutes"/>
</dbReference>
<dbReference type="Gene3D" id="1.10.357.10">
    <property type="entry name" value="Tetracycline Repressor, domain 2"/>
    <property type="match status" value="1"/>
</dbReference>
<dbReference type="InterPro" id="IPR001647">
    <property type="entry name" value="HTH_TetR"/>
</dbReference>